<dbReference type="Proteomes" id="UP001221142">
    <property type="component" value="Unassembled WGS sequence"/>
</dbReference>
<evidence type="ECO:0000313" key="4">
    <source>
        <dbReference type="Proteomes" id="UP001221142"/>
    </source>
</evidence>
<dbReference type="Pfam" id="PF24764">
    <property type="entry name" value="rva_4"/>
    <property type="match status" value="1"/>
</dbReference>
<feature type="region of interest" description="Disordered" evidence="1">
    <location>
        <begin position="145"/>
        <end position="193"/>
    </location>
</feature>
<reference evidence="3" key="1">
    <citation type="submission" date="2023-03" db="EMBL/GenBank/DDBJ databases">
        <title>Massive genome expansion in bonnet fungi (Mycena s.s.) driven by repeated elements and novel gene families across ecological guilds.</title>
        <authorList>
            <consortium name="Lawrence Berkeley National Laboratory"/>
            <person name="Harder C.B."/>
            <person name="Miyauchi S."/>
            <person name="Viragh M."/>
            <person name="Kuo A."/>
            <person name="Thoen E."/>
            <person name="Andreopoulos B."/>
            <person name="Lu D."/>
            <person name="Skrede I."/>
            <person name="Drula E."/>
            <person name="Henrissat B."/>
            <person name="Morin E."/>
            <person name="Kohler A."/>
            <person name="Barry K."/>
            <person name="LaButti K."/>
            <person name="Morin E."/>
            <person name="Salamov A."/>
            <person name="Lipzen A."/>
            <person name="Mereny Z."/>
            <person name="Hegedus B."/>
            <person name="Baldrian P."/>
            <person name="Stursova M."/>
            <person name="Weitz H."/>
            <person name="Taylor A."/>
            <person name="Grigoriev I.V."/>
            <person name="Nagy L.G."/>
            <person name="Martin F."/>
            <person name="Kauserud H."/>
        </authorList>
    </citation>
    <scope>NUCLEOTIDE SEQUENCE</scope>
    <source>
        <strain evidence="3">9284</strain>
    </source>
</reference>
<evidence type="ECO:0000256" key="1">
    <source>
        <dbReference type="SAM" id="MobiDB-lite"/>
    </source>
</evidence>
<sequence length="247" mass="27470">MSTEDSIDSFLLNAGSMVRDAQFVVDSLPNVEPFAVERALRHLSAIHFVLANLDAGQLSPERQEQLICDTLESFRQIFGYLQENHLLDMDNSMHRLCLYLIFQPRIQRSLDETRHSWNLHKIRTAGNKTPVAMYQLSKTRAINRGYWTSDPGDDVPTASAPGYGEDPEEQLPPADELAEDPTTATPQGHGSTQEEFTAGIFVNEDEEIAAARGILEGFDLDEDDGNSGIDVYCRAVLVFASNIGLQI</sequence>
<accession>A0AAD7FCK5</accession>
<name>A0AAD7FCK5_9AGAR</name>
<protein>
    <recommendedName>
        <fullName evidence="2">Integrase core domain-containing protein</fullName>
    </recommendedName>
</protein>
<evidence type="ECO:0000259" key="2">
    <source>
        <dbReference type="Pfam" id="PF24764"/>
    </source>
</evidence>
<dbReference type="InterPro" id="IPR058913">
    <property type="entry name" value="Integrase_dom_put"/>
</dbReference>
<comment type="caution">
    <text evidence="3">The sequence shown here is derived from an EMBL/GenBank/DDBJ whole genome shotgun (WGS) entry which is preliminary data.</text>
</comment>
<organism evidence="3 4">
    <name type="scientific">Roridomyces roridus</name>
    <dbReference type="NCBI Taxonomy" id="1738132"/>
    <lineage>
        <taxon>Eukaryota</taxon>
        <taxon>Fungi</taxon>
        <taxon>Dikarya</taxon>
        <taxon>Basidiomycota</taxon>
        <taxon>Agaricomycotina</taxon>
        <taxon>Agaricomycetes</taxon>
        <taxon>Agaricomycetidae</taxon>
        <taxon>Agaricales</taxon>
        <taxon>Marasmiineae</taxon>
        <taxon>Mycenaceae</taxon>
        <taxon>Roridomyces</taxon>
    </lineage>
</organism>
<dbReference type="AlphaFoldDB" id="A0AAD7FCK5"/>
<keyword evidence="4" id="KW-1185">Reference proteome</keyword>
<feature type="compositionally biased region" description="Polar residues" evidence="1">
    <location>
        <begin position="182"/>
        <end position="193"/>
    </location>
</feature>
<dbReference type="EMBL" id="JARKIF010000023">
    <property type="protein sequence ID" value="KAJ7615852.1"/>
    <property type="molecule type" value="Genomic_DNA"/>
</dbReference>
<proteinExistence type="predicted"/>
<gene>
    <name evidence="3" type="ORF">FB45DRAFT_757492</name>
</gene>
<feature type="domain" description="Integrase core" evidence="2">
    <location>
        <begin position="68"/>
        <end position="137"/>
    </location>
</feature>
<evidence type="ECO:0000313" key="3">
    <source>
        <dbReference type="EMBL" id="KAJ7615852.1"/>
    </source>
</evidence>